<feature type="region of interest" description="Disordered" evidence="11">
    <location>
        <begin position="328"/>
        <end position="347"/>
    </location>
</feature>
<keyword evidence="12" id="KW-0812">Transmembrane</keyword>
<dbReference type="SUPFAM" id="SSF56112">
    <property type="entry name" value="Protein kinase-like (PK-like)"/>
    <property type="match status" value="1"/>
</dbReference>
<feature type="domain" description="Protein kinase" evidence="13">
    <location>
        <begin position="655"/>
        <end position="908"/>
    </location>
</feature>
<evidence type="ECO:0000256" key="6">
    <source>
        <dbReference type="ARBA" id="ARBA00022777"/>
    </source>
</evidence>
<reference evidence="14 15" key="1">
    <citation type="submission" date="2022-01" db="EMBL/GenBank/DDBJ databases">
        <title>A high-quality chromosome-level genome assembly of rohu carp, Labeo rohita.</title>
        <authorList>
            <person name="Arick M.A. II"/>
            <person name="Hsu C.-Y."/>
            <person name="Magbanua Z."/>
            <person name="Pechanova O."/>
            <person name="Grover C."/>
            <person name="Miller E."/>
            <person name="Thrash A."/>
            <person name="Ezzel L."/>
            <person name="Alam S."/>
            <person name="Benzie J."/>
            <person name="Hamilton M."/>
            <person name="Karsi A."/>
            <person name="Lawrence M.L."/>
            <person name="Peterson D.G."/>
        </authorList>
    </citation>
    <scope>NUCLEOTIDE SEQUENCE [LARGE SCALE GENOMIC DNA]</scope>
    <source>
        <strain evidence="15">BAU-BD-2019</strain>
        <tissue evidence="14">Blood</tissue>
    </source>
</reference>
<dbReference type="InterPro" id="IPR008271">
    <property type="entry name" value="Ser/Thr_kinase_AS"/>
</dbReference>
<dbReference type="InterPro" id="IPR011009">
    <property type="entry name" value="Kinase-like_dom_sf"/>
</dbReference>
<evidence type="ECO:0000313" key="15">
    <source>
        <dbReference type="Proteomes" id="UP000830375"/>
    </source>
</evidence>
<dbReference type="EC" id="2.7.11.1" evidence="2"/>
<feature type="compositionally biased region" description="Basic and acidic residues" evidence="11">
    <location>
        <begin position="76"/>
        <end position="96"/>
    </location>
</feature>
<evidence type="ECO:0000256" key="12">
    <source>
        <dbReference type="SAM" id="Phobius"/>
    </source>
</evidence>
<dbReference type="Gene3D" id="3.30.200.20">
    <property type="entry name" value="Phosphorylase Kinase, domain 1"/>
    <property type="match status" value="1"/>
</dbReference>
<dbReference type="InterPro" id="IPR000719">
    <property type="entry name" value="Prot_kinase_dom"/>
</dbReference>
<gene>
    <name evidence="14" type="ORF">H4Q32_005020</name>
</gene>
<dbReference type="Proteomes" id="UP000830375">
    <property type="component" value="Unassembled WGS sequence"/>
</dbReference>
<comment type="catalytic activity">
    <reaction evidence="8">
        <text>L-threonyl-[protein] + ATP = O-phospho-L-threonyl-[protein] + ADP + H(+)</text>
        <dbReference type="Rhea" id="RHEA:46608"/>
        <dbReference type="Rhea" id="RHEA-COMP:11060"/>
        <dbReference type="Rhea" id="RHEA-COMP:11605"/>
        <dbReference type="ChEBI" id="CHEBI:15378"/>
        <dbReference type="ChEBI" id="CHEBI:30013"/>
        <dbReference type="ChEBI" id="CHEBI:30616"/>
        <dbReference type="ChEBI" id="CHEBI:61977"/>
        <dbReference type="ChEBI" id="CHEBI:456216"/>
        <dbReference type="EC" id="2.7.11.1"/>
    </reaction>
</comment>
<evidence type="ECO:0000256" key="5">
    <source>
        <dbReference type="ARBA" id="ARBA00022741"/>
    </source>
</evidence>
<dbReference type="InterPro" id="IPR016187">
    <property type="entry name" value="CTDL_fold"/>
</dbReference>
<feature type="region of interest" description="Disordered" evidence="11">
    <location>
        <begin position="75"/>
        <end position="97"/>
    </location>
</feature>
<feature type="transmembrane region" description="Helical" evidence="12">
    <location>
        <begin position="1000"/>
        <end position="1024"/>
    </location>
</feature>
<keyword evidence="6 14" id="KW-0418">Kinase</keyword>
<dbReference type="InterPro" id="IPR017441">
    <property type="entry name" value="Protein_kinase_ATP_BS"/>
</dbReference>
<dbReference type="Gene3D" id="1.10.510.10">
    <property type="entry name" value="Transferase(Phosphotransferase) domain 1"/>
    <property type="match status" value="1"/>
</dbReference>
<keyword evidence="7 10" id="KW-0067">ATP-binding</keyword>
<keyword evidence="3" id="KW-0723">Serine/threonine-protein kinase</keyword>
<evidence type="ECO:0000256" key="11">
    <source>
        <dbReference type="SAM" id="MobiDB-lite"/>
    </source>
</evidence>
<dbReference type="PROSITE" id="PS00107">
    <property type="entry name" value="PROTEIN_KINASE_ATP"/>
    <property type="match status" value="1"/>
</dbReference>
<accession>A0ABQ8N2H7</accession>
<keyword evidence="12" id="KW-1133">Transmembrane helix</keyword>
<evidence type="ECO:0000259" key="13">
    <source>
        <dbReference type="PROSITE" id="PS50011"/>
    </source>
</evidence>
<proteinExistence type="inferred from homology"/>
<evidence type="ECO:0000256" key="8">
    <source>
        <dbReference type="ARBA" id="ARBA00047899"/>
    </source>
</evidence>
<evidence type="ECO:0000256" key="3">
    <source>
        <dbReference type="ARBA" id="ARBA00022527"/>
    </source>
</evidence>
<evidence type="ECO:0000256" key="2">
    <source>
        <dbReference type="ARBA" id="ARBA00012513"/>
    </source>
</evidence>
<dbReference type="PANTHER" id="PTHR22984">
    <property type="entry name" value="SERINE/THREONINE-PROTEIN KINASE PIM"/>
    <property type="match status" value="1"/>
</dbReference>
<comment type="catalytic activity">
    <reaction evidence="9">
        <text>L-seryl-[protein] + ATP = O-phospho-L-seryl-[protein] + ADP + H(+)</text>
        <dbReference type="Rhea" id="RHEA:17989"/>
        <dbReference type="Rhea" id="RHEA-COMP:9863"/>
        <dbReference type="Rhea" id="RHEA-COMP:11604"/>
        <dbReference type="ChEBI" id="CHEBI:15378"/>
        <dbReference type="ChEBI" id="CHEBI:29999"/>
        <dbReference type="ChEBI" id="CHEBI:30616"/>
        <dbReference type="ChEBI" id="CHEBI:83421"/>
        <dbReference type="ChEBI" id="CHEBI:456216"/>
        <dbReference type="EC" id="2.7.11.1"/>
    </reaction>
</comment>
<keyword evidence="15" id="KW-1185">Reference proteome</keyword>
<dbReference type="EMBL" id="JACTAM010000001">
    <property type="protein sequence ID" value="KAI2668323.1"/>
    <property type="molecule type" value="Genomic_DNA"/>
</dbReference>
<dbReference type="SMART" id="SM00220">
    <property type="entry name" value="S_TKc"/>
    <property type="match status" value="1"/>
</dbReference>
<dbReference type="PROSITE" id="PS50011">
    <property type="entry name" value="PROTEIN_KINASE_DOM"/>
    <property type="match status" value="1"/>
</dbReference>
<evidence type="ECO:0000256" key="10">
    <source>
        <dbReference type="PROSITE-ProRule" id="PRU10141"/>
    </source>
</evidence>
<evidence type="ECO:0000313" key="14">
    <source>
        <dbReference type="EMBL" id="KAI2668323.1"/>
    </source>
</evidence>
<dbReference type="Pfam" id="PF00069">
    <property type="entry name" value="Pkinase"/>
    <property type="match status" value="1"/>
</dbReference>
<organism evidence="14 15">
    <name type="scientific">Labeo rohita</name>
    <name type="common">Indian major carp</name>
    <name type="synonym">Cyprinus rohita</name>
    <dbReference type="NCBI Taxonomy" id="84645"/>
    <lineage>
        <taxon>Eukaryota</taxon>
        <taxon>Metazoa</taxon>
        <taxon>Chordata</taxon>
        <taxon>Craniata</taxon>
        <taxon>Vertebrata</taxon>
        <taxon>Euteleostomi</taxon>
        <taxon>Actinopterygii</taxon>
        <taxon>Neopterygii</taxon>
        <taxon>Teleostei</taxon>
        <taxon>Ostariophysi</taxon>
        <taxon>Cypriniformes</taxon>
        <taxon>Cyprinidae</taxon>
        <taxon>Labeoninae</taxon>
        <taxon>Labeonini</taxon>
        <taxon>Labeo</taxon>
    </lineage>
</organism>
<dbReference type="Gene3D" id="3.10.100.10">
    <property type="entry name" value="Mannose-Binding Protein A, subunit A"/>
    <property type="match status" value="1"/>
</dbReference>
<protein>
    <recommendedName>
        <fullName evidence="2">non-specific serine/threonine protein kinase</fullName>
        <ecNumber evidence="2">2.7.11.1</ecNumber>
    </recommendedName>
</protein>
<comment type="caution">
    <text evidence="14">The sequence shown here is derived from an EMBL/GenBank/DDBJ whole genome shotgun (WGS) entry which is preliminary data.</text>
</comment>
<keyword evidence="12" id="KW-0472">Membrane</keyword>
<evidence type="ECO:0000256" key="1">
    <source>
        <dbReference type="ARBA" id="ARBA00005505"/>
    </source>
</evidence>
<evidence type="ECO:0000256" key="4">
    <source>
        <dbReference type="ARBA" id="ARBA00022679"/>
    </source>
</evidence>
<keyword evidence="5 10" id="KW-0547">Nucleotide-binding</keyword>
<name>A0ABQ8N2H7_LABRO</name>
<comment type="similarity">
    <text evidence="1">Belongs to the protein kinase superfamily. CAMK Ser/Thr protein kinase family. PIM subfamily.</text>
</comment>
<dbReference type="CDD" id="cd14005">
    <property type="entry name" value="STKc_PIM"/>
    <property type="match status" value="1"/>
</dbReference>
<feature type="binding site" evidence="10">
    <location>
        <position position="688"/>
    </location>
    <ligand>
        <name>ATP</name>
        <dbReference type="ChEBI" id="CHEBI:30616"/>
    </ligand>
</feature>
<dbReference type="InterPro" id="IPR016186">
    <property type="entry name" value="C-type_lectin-like/link_sf"/>
</dbReference>
<dbReference type="PROSITE" id="PS00108">
    <property type="entry name" value="PROTEIN_KINASE_ST"/>
    <property type="match status" value="1"/>
</dbReference>
<dbReference type="InterPro" id="IPR051138">
    <property type="entry name" value="PIM_Ser/Thr_kinase"/>
</dbReference>
<dbReference type="GO" id="GO:0016301">
    <property type="term" value="F:kinase activity"/>
    <property type="evidence" value="ECO:0007669"/>
    <property type="project" value="UniProtKB-KW"/>
</dbReference>
<evidence type="ECO:0000256" key="9">
    <source>
        <dbReference type="ARBA" id="ARBA00048679"/>
    </source>
</evidence>
<dbReference type="PANTHER" id="PTHR22984:SF11">
    <property type="entry name" value="AURORA KINASE-RELATED"/>
    <property type="match status" value="1"/>
</dbReference>
<keyword evidence="4" id="KW-0808">Transferase</keyword>
<evidence type="ECO:0000256" key="7">
    <source>
        <dbReference type="ARBA" id="ARBA00022840"/>
    </source>
</evidence>
<dbReference type="SUPFAM" id="SSF56436">
    <property type="entry name" value="C-type lectin-like"/>
    <property type="match status" value="1"/>
</dbReference>
<sequence length="1151" mass="129395">MRQQKSHCKKAENCGKVYDFQQRTAPHYSSNAVETHPQHLLQHQQVSNVDVVKGGKMKKKFKNIRRVWKALFGNRKASEKDTQKTSSAEGEKRDQGADAAVLQARRNTENQISSVQGLLQTTACTESDRNGDTLKAPVPQCASDVDGVKAGTKGEKSPAHTVNNQSDEALQAPVRAESDWSFDSLQTPVCTESNWSFEALKAPVCTDSDWSFEALKAPVYTDSDWSFDSLQAPVCTECDWSVDVQQSPVHIESDWSVDVQQAPVRAESDWSVDLQQAPVRLESDWSVDVQQAPVRAESNWSVDLQQAPVRLESDWSVDVQQAPVRAESDWSVDVQQAPVRPESDWSVDVQQAPVRAESDWSVDAQQAPVRAESDWSVDVQQAPVRAESDWSVDVQQAPVRTESDWSVDLQQAPVRLESDWSVDVQQAPVRAESSWSVDLQQAPVRLESDWSVDVQQAPVRLESDWSVDVQQAPVHAESNWSVDLQQAPVCLESDWSVDVQQAPVRAESDWSVDLQQAPVRAESDWSVDVQQAQVRAEFDWSVDVQQAPVRPESNWSVDVQQAQVRAESDWSVDVQQVRVRIESDWSVDVQQAPVQAVPDWSVSALQAPVCAVSDWSADAFQGPVRAVSDWSADALQTPGLTKSLFAPCSDIFFLYEVGIMLGQGGFGAVYEGRRLEDGLEVAVKFVKKTEDTQYINFPEPLPMEVALLILANEGPRVPQIIQLLDWKDLGEYYIMILERPIPCEDLFDFVQRHGGRIDEELARVVMRQATQAAYMSCQRGVLHRDIKQENLLINRDTLEVKLIDFGCGDLLQSVPYTTFMGTRMYCPPEFITEGRYHGEPATVYSLGVLLFSLVCGTFPDSDDLIMINLNRWFIAGLSLDCCQLICSCLQSDPTERLDLGEILHHEWFKICMCLDHYLAVIYPVTFLRYKGIQYILHALKRPGPGRIETEISFSRKELEVNKANTVECSSTSVATYNQEFMARKSQISQTEPQASGSSKFYKVVVVCLALLFGVLLAGLIALAFKYRTDTVQLKTDYGRCIDDQDYLSRRYYNLTIERDQLQASEQIQMTKVQTLEKLLLIGCVTGRSNFSSHLYCVSATMLMWNESRQSCAENGAYLVIVNSPEEQTKLGVSYDDPEATCFEIWRYGKAK</sequence>